<sequence>MDIDWCPVCDKKTEGGIYCSAECFHLELDRSRQASLERGKDLNNLSYRVNNTKESSAPLFLDPVASTLGYYTSPRRVGNYQSQYKKPNACPAKEKLQTLGNIKQTILASETADCEQKYPGFHGLYSD</sequence>
<dbReference type="Proteomes" id="UP000245609">
    <property type="component" value="Unassembled WGS sequence"/>
</dbReference>
<keyword evidence="2" id="KW-1185">Reference proteome</keyword>
<evidence type="ECO:0000313" key="2">
    <source>
        <dbReference type="Proteomes" id="UP000245609"/>
    </source>
</evidence>
<accession>A0A2T9Z9Z3</accession>
<gene>
    <name evidence="1" type="ORF">BB560_004198</name>
</gene>
<organism evidence="1 2">
    <name type="scientific">Smittium megazygosporum</name>
    <dbReference type="NCBI Taxonomy" id="133381"/>
    <lineage>
        <taxon>Eukaryota</taxon>
        <taxon>Fungi</taxon>
        <taxon>Fungi incertae sedis</taxon>
        <taxon>Zoopagomycota</taxon>
        <taxon>Kickxellomycotina</taxon>
        <taxon>Harpellomycetes</taxon>
        <taxon>Harpellales</taxon>
        <taxon>Legeriomycetaceae</taxon>
        <taxon>Smittium</taxon>
    </lineage>
</organism>
<evidence type="ECO:0000313" key="1">
    <source>
        <dbReference type="EMBL" id="PVV01382.1"/>
    </source>
</evidence>
<dbReference type="EMBL" id="MBFS01001138">
    <property type="protein sequence ID" value="PVV01382.1"/>
    <property type="molecule type" value="Genomic_DNA"/>
</dbReference>
<protein>
    <submittedName>
        <fullName evidence="1">Uncharacterized protein</fullName>
    </submittedName>
</protein>
<proteinExistence type="predicted"/>
<comment type="caution">
    <text evidence="1">The sequence shown here is derived from an EMBL/GenBank/DDBJ whole genome shotgun (WGS) entry which is preliminary data.</text>
</comment>
<dbReference type="OrthoDB" id="5599316at2759"/>
<reference evidence="1 2" key="1">
    <citation type="journal article" date="2018" name="MBio">
        <title>Comparative Genomics Reveals the Core Gene Toolbox for the Fungus-Insect Symbiosis.</title>
        <authorList>
            <person name="Wang Y."/>
            <person name="Stata M."/>
            <person name="Wang W."/>
            <person name="Stajich J.E."/>
            <person name="White M.M."/>
            <person name="Moncalvo J.M."/>
        </authorList>
    </citation>
    <scope>NUCLEOTIDE SEQUENCE [LARGE SCALE GENOMIC DNA]</scope>
    <source>
        <strain evidence="1 2">SC-DP-2</strain>
    </source>
</reference>
<name>A0A2T9Z9Z3_9FUNG</name>
<dbReference type="AlphaFoldDB" id="A0A2T9Z9Z3"/>